<organism evidence="1 2">
    <name type="scientific">Danio rerio</name>
    <name type="common">Zebrafish</name>
    <name type="synonym">Brachydanio rerio</name>
    <dbReference type="NCBI Taxonomy" id="7955"/>
    <lineage>
        <taxon>Eukaryota</taxon>
        <taxon>Metazoa</taxon>
        <taxon>Chordata</taxon>
        <taxon>Craniata</taxon>
        <taxon>Vertebrata</taxon>
        <taxon>Euteleostomi</taxon>
        <taxon>Actinopterygii</taxon>
        <taxon>Neopterygii</taxon>
        <taxon>Teleostei</taxon>
        <taxon>Ostariophysi</taxon>
        <taxon>Cypriniformes</taxon>
        <taxon>Danionidae</taxon>
        <taxon>Danioninae</taxon>
        <taxon>Danio</taxon>
    </lineage>
</organism>
<protein>
    <submittedName>
        <fullName evidence="2">Midnolin-A-like</fullName>
    </submittedName>
</protein>
<name>A0AC58I2N1_DANRE</name>
<dbReference type="RefSeq" id="XP_073788496.1">
    <property type="nucleotide sequence ID" value="XM_073932395.1"/>
</dbReference>
<proteinExistence type="predicted"/>
<keyword evidence="1" id="KW-1185">Reference proteome</keyword>
<reference evidence="2" key="1">
    <citation type="submission" date="2025-08" db="UniProtKB">
        <authorList>
            <consortium name="RefSeq"/>
        </authorList>
    </citation>
    <scope>IDENTIFICATION</scope>
    <source>
        <strain evidence="2">Tuebingen</strain>
        <tissue evidence="2">Fibroblasts and whole tissue</tissue>
    </source>
</reference>
<dbReference type="Proteomes" id="UP000000437">
    <property type="component" value="Chromosome 2"/>
</dbReference>
<accession>A0AC58I2N1</accession>
<evidence type="ECO:0000313" key="2">
    <source>
        <dbReference type="RefSeq" id="XP_073788496.1"/>
    </source>
</evidence>
<gene>
    <name evidence="2" type="primary">LOC141379220</name>
</gene>
<evidence type="ECO:0000313" key="1">
    <source>
        <dbReference type="Proteomes" id="UP000000437"/>
    </source>
</evidence>
<sequence>MERSLSHGSRSRCPERPVSDSLIRLLVSSTTGSRFELSVPLEETVQGLKRRLSEWLRVPGERLLLLHRDERLNSGKLQDLGVVDGSRLTLMPAVEAGLMSQSGCSEQSVLQALESLTDAQVDDFLSGRSPLTLALRVCDHLMFVQLQLAAPGTSRGPAGPEHTQRTETPRSLQRLQDVCETRLAPPAPHAHSIETRQAPPTHHTHKCQSQASTAHTSHAHQSCQSSTPAPPTTQTLHTHSCQSHASITPSSHSHYVHCCRNPAPSPPTSQSHHAHSCQSPALPLVQTERSTQRCKPGAVIESLISRAPGVFSGTFSGTLHPQCQDSSGRPRRDVHTILQILNDLLSATKQYSPAATRTPGPPAAPCSPVAMPSSHVATPSSPAATLAPGSPVPPGSPAASLTPCPSATPCSPAATPSSPPATPTSERAQQRRPSGECVRQMEERAMRCRVQQVRLLLQQRRVRRRLRRHTRGPYQHSGALQMLELQTDLTA</sequence>